<name>A0A0U1LNH4_TALIS</name>
<dbReference type="PANTHER" id="PTHR10920:SF18">
    <property type="entry name" value="RRNA METHYLTRANSFERASE 2, MITOCHONDRIAL"/>
    <property type="match status" value="1"/>
</dbReference>
<dbReference type="HAMAP" id="MF_01547">
    <property type="entry name" value="RNA_methyltr_E"/>
    <property type="match status" value="1"/>
</dbReference>
<evidence type="ECO:0000313" key="11">
    <source>
        <dbReference type="Proteomes" id="UP000054383"/>
    </source>
</evidence>
<accession>A0A0U1LNH4</accession>
<organism evidence="10 11">
    <name type="scientific">Talaromyces islandicus</name>
    <name type="common">Penicillium islandicum</name>
    <dbReference type="NCBI Taxonomy" id="28573"/>
    <lineage>
        <taxon>Eukaryota</taxon>
        <taxon>Fungi</taxon>
        <taxon>Dikarya</taxon>
        <taxon>Ascomycota</taxon>
        <taxon>Pezizomycotina</taxon>
        <taxon>Eurotiomycetes</taxon>
        <taxon>Eurotiomycetidae</taxon>
        <taxon>Eurotiales</taxon>
        <taxon>Trichocomaceae</taxon>
        <taxon>Talaromyces</taxon>
        <taxon>Talaromyces sect. Islandici</taxon>
    </lineage>
</organism>
<evidence type="ECO:0000256" key="6">
    <source>
        <dbReference type="ARBA" id="ARBA00041184"/>
    </source>
</evidence>
<evidence type="ECO:0000256" key="2">
    <source>
        <dbReference type="ARBA" id="ARBA00022552"/>
    </source>
</evidence>
<dbReference type="Proteomes" id="UP000054383">
    <property type="component" value="Unassembled WGS sequence"/>
</dbReference>
<dbReference type="GO" id="GO:0005739">
    <property type="term" value="C:mitochondrion"/>
    <property type="evidence" value="ECO:0007669"/>
    <property type="project" value="EnsemblFungi"/>
</dbReference>
<keyword evidence="11" id="KW-1185">Reference proteome</keyword>
<keyword evidence="2" id="KW-0698">rRNA processing</keyword>
<gene>
    <name evidence="10" type="primary">MRM2</name>
    <name evidence="10" type="ORF">PISL3812_01919</name>
</gene>
<dbReference type="GO" id="GO:0008650">
    <property type="term" value="F:rRNA (uridine-2'-O-)-methyltransferase activity"/>
    <property type="evidence" value="ECO:0007669"/>
    <property type="project" value="EnsemblFungi"/>
</dbReference>
<evidence type="ECO:0000256" key="1">
    <source>
        <dbReference type="ARBA" id="ARBA00009258"/>
    </source>
</evidence>
<dbReference type="SUPFAM" id="SSF53335">
    <property type="entry name" value="S-adenosyl-L-methionine-dependent methyltransferases"/>
    <property type="match status" value="1"/>
</dbReference>
<evidence type="ECO:0000256" key="7">
    <source>
        <dbReference type="PIRSR" id="PIRSR005461-1"/>
    </source>
</evidence>
<dbReference type="Gene3D" id="3.40.50.150">
    <property type="entry name" value="Vaccinia Virus protein VP39"/>
    <property type="match status" value="1"/>
</dbReference>
<dbReference type="EMBL" id="CVMT01000001">
    <property type="protein sequence ID" value="CRG84664.1"/>
    <property type="molecule type" value="Genomic_DNA"/>
</dbReference>
<comment type="similarity">
    <text evidence="1">Belongs to the class I-like SAM-binding methyltransferase superfamily. RNA methyltransferase RlmE family.</text>
</comment>
<reference evidence="10 11" key="1">
    <citation type="submission" date="2015-04" db="EMBL/GenBank/DDBJ databases">
        <authorList>
            <person name="Syromyatnikov M.Y."/>
            <person name="Popov V.N."/>
        </authorList>
    </citation>
    <scope>NUCLEOTIDE SEQUENCE [LARGE SCALE GENOMIC DNA]</scope>
    <source>
        <strain evidence="10">WF-38-12</strain>
    </source>
</reference>
<keyword evidence="5 7" id="KW-0949">S-adenosyl-L-methionine</keyword>
<evidence type="ECO:0000313" key="10">
    <source>
        <dbReference type="EMBL" id="CRG84664.1"/>
    </source>
</evidence>
<dbReference type="PANTHER" id="PTHR10920">
    <property type="entry name" value="RIBOSOMAL RNA METHYLTRANSFERASE"/>
    <property type="match status" value="1"/>
</dbReference>
<keyword evidence="3 10" id="KW-0489">Methyltransferase</keyword>
<dbReference type="OrthoDB" id="20105at2759"/>
<dbReference type="PIRSF" id="PIRSF005461">
    <property type="entry name" value="23S_rRNA_mtase"/>
    <property type="match status" value="1"/>
</dbReference>
<feature type="active site" description="Proton acceptor" evidence="7">
    <location>
        <position position="259"/>
    </location>
</feature>
<evidence type="ECO:0000256" key="3">
    <source>
        <dbReference type="ARBA" id="ARBA00022603"/>
    </source>
</evidence>
<evidence type="ECO:0000256" key="5">
    <source>
        <dbReference type="ARBA" id="ARBA00022691"/>
    </source>
</evidence>
<dbReference type="InterPro" id="IPR015507">
    <property type="entry name" value="rRNA-MeTfrase_E"/>
</dbReference>
<dbReference type="AlphaFoldDB" id="A0A0U1LNH4"/>
<protein>
    <recommendedName>
        <fullName evidence="6">rRNA methyltransferase 2, mitochondrial</fullName>
    </recommendedName>
</protein>
<sequence length="315" mass="34844">MAFKGLSTFLGQRFQSCQYSSWAPTIFKRFASSKQWQARQRNDQFTREATVKGLKSRAAFKLLQIDEQYRIFRSGQTVVDLGYAPGSWSQVAASRTQPNGRVLGVDIIPAQPPKGVSTIQGNFLSPEIQQYVLDFVRDPKRGRPRSSSPSEGDFVNTIGLNSTEGGSTGAQASDAVRSASAKGSGSPSERTVDVVLSDMSAPWVQTRGFWNRSLSNPYHRMMNTSGINFRDHAGSMDLCRAALEFSFNVLKSGGHFVCKFYQGAEDKALEKQLKALFDKVHRLKPESSRSESREAFFVALARKPDAPRSAVLPVE</sequence>
<evidence type="ECO:0000256" key="8">
    <source>
        <dbReference type="SAM" id="MobiDB-lite"/>
    </source>
</evidence>
<dbReference type="OMA" id="WSQVAVN"/>
<dbReference type="InterPro" id="IPR002877">
    <property type="entry name" value="RNA_MeTrfase_FtsJ_dom"/>
</dbReference>
<dbReference type="InterPro" id="IPR029063">
    <property type="entry name" value="SAM-dependent_MTases_sf"/>
</dbReference>
<evidence type="ECO:0000256" key="4">
    <source>
        <dbReference type="ARBA" id="ARBA00022679"/>
    </source>
</evidence>
<dbReference type="STRING" id="28573.A0A0U1LNH4"/>
<dbReference type="Pfam" id="PF01728">
    <property type="entry name" value="FtsJ"/>
    <property type="match status" value="1"/>
</dbReference>
<feature type="compositionally biased region" description="Polar residues" evidence="8">
    <location>
        <begin position="158"/>
        <end position="171"/>
    </location>
</feature>
<feature type="domain" description="Ribosomal RNA methyltransferase FtsJ" evidence="9">
    <location>
        <begin position="55"/>
        <end position="301"/>
    </location>
</feature>
<feature type="region of interest" description="Disordered" evidence="8">
    <location>
        <begin position="139"/>
        <end position="173"/>
    </location>
</feature>
<keyword evidence="4 10" id="KW-0808">Transferase</keyword>
<evidence type="ECO:0000259" key="9">
    <source>
        <dbReference type="Pfam" id="PF01728"/>
    </source>
</evidence>
<proteinExistence type="inferred from homology"/>
<dbReference type="InterPro" id="IPR050082">
    <property type="entry name" value="RNA_methyltr_RlmE"/>
</dbReference>